<reference evidence="5 8" key="1">
    <citation type="journal article" date="2012" name="J. Bacteriol.">
        <title>Draft Genome Sequence of Turicella otitidis ATCC 51513, Isolated from Middle Ear Fluid from a Child with Otitis Media.</title>
        <authorList>
            <person name="Brinkrolf K."/>
            <person name="Schneider J."/>
            <person name="Knecht M."/>
            <person name="Ruckert C."/>
            <person name="Tauch A."/>
        </authorList>
    </citation>
    <scope>NUCLEOTIDE SEQUENCE [LARGE SCALE GENOMIC DNA]</scope>
    <source>
        <strain evidence="5 8">ATCC 51513</strain>
    </source>
</reference>
<evidence type="ECO:0000259" key="4">
    <source>
        <dbReference type="Pfam" id="PF13490"/>
    </source>
</evidence>
<dbReference type="Proteomes" id="UP000006078">
    <property type="component" value="Unassembled WGS sequence"/>
</dbReference>
<dbReference type="AlphaFoldDB" id="I7IWX0"/>
<protein>
    <recommendedName>
        <fullName evidence="4">Putative zinc-finger domain-containing protein</fullName>
    </recommendedName>
</protein>
<evidence type="ECO:0000313" key="7">
    <source>
        <dbReference type="Proteomes" id="UP000006078"/>
    </source>
</evidence>
<dbReference type="HOGENOM" id="CLU_137221_2_0_11"/>
<dbReference type="OrthoDB" id="4425192at2"/>
<organism evidence="5 8">
    <name type="scientific">Corynebacterium otitidis ATCC 51513</name>
    <dbReference type="NCBI Taxonomy" id="883169"/>
    <lineage>
        <taxon>Bacteria</taxon>
        <taxon>Bacillati</taxon>
        <taxon>Actinomycetota</taxon>
        <taxon>Actinomycetes</taxon>
        <taxon>Mycobacteriales</taxon>
        <taxon>Corynebacteriaceae</taxon>
        <taxon>Corynebacterium</taxon>
    </lineage>
</organism>
<dbReference type="Proteomes" id="UP000011016">
    <property type="component" value="Unassembled WGS sequence"/>
</dbReference>
<dbReference type="Gene3D" id="1.10.10.1320">
    <property type="entry name" value="Anti-sigma factor, zinc-finger domain"/>
    <property type="match status" value="1"/>
</dbReference>
<dbReference type="InterPro" id="IPR041916">
    <property type="entry name" value="Anti_sigma_zinc_sf"/>
</dbReference>
<gene>
    <name evidence="5" type="ORF">BN46_0576</name>
    <name evidence="6" type="ORF">HMPREF9719_00964</name>
</gene>
<dbReference type="Pfam" id="PF13490">
    <property type="entry name" value="zf-HC2"/>
    <property type="match status" value="1"/>
</dbReference>
<evidence type="ECO:0000256" key="3">
    <source>
        <dbReference type="SAM" id="MobiDB-lite"/>
    </source>
</evidence>
<dbReference type="RefSeq" id="WP_004600854.1">
    <property type="nucleotide sequence ID" value="NZ_HF541866.1"/>
</dbReference>
<sequence>MPDRASDRQAETFASVEHLSLEAVAAFVDHELSPRAMRRAAYHLARCEECRREVSSQWGAADIVHSCNDDVRAPSELVARLKKMGSQPPGPGPGAEATPTARSNSLTDLIETLVRMMRH</sequence>
<evidence type="ECO:0000313" key="5">
    <source>
        <dbReference type="EMBL" id="CCI83313.1"/>
    </source>
</evidence>
<feature type="domain" description="Putative zinc-finger" evidence="4">
    <location>
        <begin position="22"/>
        <end position="51"/>
    </location>
</feature>
<dbReference type="InterPro" id="IPR027383">
    <property type="entry name" value="Znf_put"/>
</dbReference>
<feature type="region of interest" description="Disordered" evidence="3">
    <location>
        <begin position="82"/>
        <end position="106"/>
    </location>
</feature>
<keyword evidence="2" id="KW-0804">Transcription</keyword>
<comment type="caution">
    <text evidence="5">The sequence shown here is derived from an EMBL/GenBank/DDBJ whole genome shotgun (WGS) entry which is preliminary data.</text>
</comment>
<dbReference type="PATRIC" id="fig|883169.3.peg.927"/>
<evidence type="ECO:0000313" key="8">
    <source>
        <dbReference type="Proteomes" id="UP000011016"/>
    </source>
</evidence>
<dbReference type="EMBL" id="CAJZ01000087">
    <property type="protein sequence ID" value="CCI83313.1"/>
    <property type="molecule type" value="Genomic_DNA"/>
</dbReference>
<keyword evidence="7" id="KW-1185">Reference proteome</keyword>
<reference evidence="6 7" key="2">
    <citation type="submission" date="2012-08" db="EMBL/GenBank/DDBJ databases">
        <title>The Genome Sequence of Turicella otitidis ATCC 51513.</title>
        <authorList>
            <consortium name="The Broad Institute Genome Sequencing Platform"/>
            <person name="Earl A."/>
            <person name="Ward D."/>
            <person name="Feldgarden M."/>
            <person name="Gevers D."/>
            <person name="Huys G."/>
            <person name="Walker B."/>
            <person name="Young S.K."/>
            <person name="Zeng Q."/>
            <person name="Gargeya S."/>
            <person name="Fitzgerald M."/>
            <person name="Haas B."/>
            <person name="Abouelleil A."/>
            <person name="Alvarado L."/>
            <person name="Arachchi H.M."/>
            <person name="Berlin A.M."/>
            <person name="Chapman S.B."/>
            <person name="Goldberg J."/>
            <person name="Griggs A."/>
            <person name="Gujja S."/>
            <person name="Hansen M."/>
            <person name="Howarth C."/>
            <person name="Imamovic A."/>
            <person name="Larimer J."/>
            <person name="McCowen C."/>
            <person name="Montmayeur A."/>
            <person name="Murphy C."/>
            <person name="Neiman D."/>
            <person name="Pearson M."/>
            <person name="Priest M."/>
            <person name="Roberts A."/>
            <person name="Saif S."/>
            <person name="Shea T."/>
            <person name="Sisk P."/>
            <person name="Sykes S."/>
            <person name="Wortman J."/>
            <person name="Nusbaum C."/>
            <person name="Birren B."/>
        </authorList>
    </citation>
    <scope>NUCLEOTIDE SEQUENCE [LARGE SCALE GENOMIC DNA]</scope>
    <source>
        <strain evidence="6 7">ATCC 51513</strain>
    </source>
</reference>
<name>I7IWX0_9CORY</name>
<dbReference type="eggNOG" id="COG5662">
    <property type="taxonomic scope" value="Bacteria"/>
</dbReference>
<proteinExistence type="predicted"/>
<accession>I7IWX0</accession>
<keyword evidence="1" id="KW-0805">Transcription regulation</keyword>
<evidence type="ECO:0000313" key="6">
    <source>
        <dbReference type="EMBL" id="EJZ82082.1"/>
    </source>
</evidence>
<dbReference type="STRING" id="29321.AAV33_03135"/>
<dbReference type="EMBL" id="AHAE01000042">
    <property type="protein sequence ID" value="EJZ82082.1"/>
    <property type="molecule type" value="Genomic_DNA"/>
</dbReference>
<evidence type="ECO:0000256" key="1">
    <source>
        <dbReference type="ARBA" id="ARBA00023015"/>
    </source>
</evidence>
<evidence type="ECO:0000256" key="2">
    <source>
        <dbReference type="ARBA" id="ARBA00023163"/>
    </source>
</evidence>